<evidence type="ECO:0000256" key="1">
    <source>
        <dbReference type="SAM" id="MobiDB-lite"/>
    </source>
</evidence>
<feature type="region of interest" description="Disordered" evidence="1">
    <location>
        <begin position="1"/>
        <end position="21"/>
    </location>
</feature>
<sequence>MPFPPLAAPSSPSDQSSAQETLSLQIQWPSGHTHDGLLSVKSKVEFQDEDSGMKYELIVSCSKKKQLAFSFACSLPSKSLPGESSPMTSGSKFSTSAKCCTPITTAETLSVFAVKSC</sequence>
<dbReference type="AlphaFoldDB" id="A0A314KJ50"/>
<dbReference type="STRING" id="49451.A0A314KJ50"/>
<accession>A0A314KJ50</accession>
<dbReference type="Proteomes" id="UP000187609">
    <property type="component" value="Unassembled WGS sequence"/>
</dbReference>
<proteinExistence type="predicted"/>
<protein>
    <submittedName>
        <fullName evidence="2">Uncharacterized protein</fullName>
    </submittedName>
</protein>
<organism evidence="2 3">
    <name type="scientific">Nicotiana attenuata</name>
    <name type="common">Coyote tobacco</name>
    <dbReference type="NCBI Taxonomy" id="49451"/>
    <lineage>
        <taxon>Eukaryota</taxon>
        <taxon>Viridiplantae</taxon>
        <taxon>Streptophyta</taxon>
        <taxon>Embryophyta</taxon>
        <taxon>Tracheophyta</taxon>
        <taxon>Spermatophyta</taxon>
        <taxon>Magnoliopsida</taxon>
        <taxon>eudicotyledons</taxon>
        <taxon>Gunneridae</taxon>
        <taxon>Pentapetalae</taxon>
        <taxon>asterids</taxon>
        <taxon>lamiids</taxon>
        <taxon>Solanales</taxon>
        <taxon>Solanaceae</taxon>
        <taxon>Nicotianoideae</taxon>
        <taxon>Nicotianeae</taxon>
        <taxon>Nicotiana</taxon>
    </lineage>
</organism>
<name>A0A314KJ50_NICAT</name>
<dbReference type="Gramene" id="OIT29212">
    <property type="protein sequence ID" value="OIT29212"/>
    <property type="gene ID" value="A4A49_23756"/>
</dbReference>
<evidence type="ECO:0000313" key="3">
    <source>
        <dbReference type="Proteomes" id="UP000187609"/>
    </source>
</evidence>
<comment type="caution">
    <text evidence="2">The sequence shown here is derived from an EMBL/GenBank/DDBJ whole genome shotgun (WGS) entry which is preliminary data.</text>
</comment>
<dbReference type="EMBL" id="MJEQ01001837">
    <property type="protein sequence ID" value="OIT29212.1"/>
    <property type="molecule type" value="Genomic_DNA"/>
</dbReference>
<reference evidence="2" key="1">
    <citation type="submission" date="2016-11" db="EMBL/GenBank/DDBJ databases">
        <title>The genome of Nicotiana attenuata.</title>
        <authorList>
            <person name="Xu S."/>
            <person name="Brockmoeller T."/>
            <person name="Gaquerel E."/>
            <person name="Navarro A."/>
            <person name="Kuhl H."/>
            <person name="Gase K."/>
            <person name="Ling Z."/>
            <person name="Zhou W."/>
            <person name="Kreitzer C."/>
            <person name="Stanke M."/>
            <person name="Tang H."/>
            <person name="Lyons E."/>
            <person name="Pandey P."/>
            <person name="Pandey S.P."/>
            <person name="Timmermann B."/>
            <person name="Baldwin I.T."/>
        </authorList>
    </citation>
    <scope>NUCLEOTIDE SEQUENCE [LARGE SCALE GENOMIC DNA]</scope>
    <source>
        <strain evidence="2">UT</strain>
    </source>
</reference>
<evidence type="ECO:0000313" key="2">
    <source>
        <dbReference type="EMBL" id="OIT29212.1"/>
    </source>
</evidence>
<keyword evidence="3" id="KW-1185">Reference proteome</keyword>
<gene>
    <name evidence="2" type="ORF">A4A49_23756</name>
</gene>
<feature type="compositionally biased region" description="Low complexity" evidence="1">
    <location>
        <begin position="8"/>
        <end position="18"/>
    </location>
</feature>